<keyword evidence="3" id="KW-1185">Reference proteome</keyword>
<dbReference type="PANTHER" id="PTHR10073:SF47">
    <property type="entry name" value="DNA MISMATCH REPAIR PROTEIN MLH3"/>
    <property type="match status" value="1"/>
</dbReference>
<evidence type="ECO:0000313" key="2">
    <source>
        <dbReference type="EMBL" id="KAL3785784.1"/>
    </source>
</evidence>
<dbReference type="Proteomes" id="UP001516023">
    <property type="component" value="Unassembled WGS sequence"/>
</dbReference>
<evidence type="ECO:0000259" key="1">
    <source>
        <dbReference type="SMART" id="SM00853"/>
    </source>
</evidence>
<dbReference type="Gene3D" id="3.30.1370.100">
    <property type="entry name" value="MutL, C-terminal domain, regulatory subdomain"/>
    <property type="match status" value="1"/>
</dbReference>
<dbReference type="PANTHER" id="PTHR10073">
    <property type="entry name" value="DNA MISMATCH REPAIR PROTEIN MLH, PMS, MUTL"/>
    <property type="match status" value="1"/>
</dbReference>
<organism evidence="2 3">
    <name type="scientific">Cyclotella cryptica</name>
    <dbReference type="NCBI Taxonomy" id="29204"/>
    <lineage>
        <taxon>Eukaryota</taxon>
        <taxon>Sar</taxon>
        <taxon>Stramenopiles</taxon>
        <taxon>Ochrophyta</taxon>
        <taxon>Bacillariophyta</taxon>
        <taxon>Coscinodiscophyceae</taxon>
        <taxon>Thalassiosirophycidae</taxon>
        <taxon>Stephanodiscales</taxon>
        <taxon>Stephanodiscaceae</taxon>
        <taxon>Cyclotella</taxon>
    </lineage>
</organism>
<protein>
    <recommendedName>
        <fullName evidence="1">MutL C-terminal dimerisation domain-containing protein</fullName>
    </recommendedName>
</protein>
<reference evidence="2 3" key="1">
    <citation type="journal article" date="2020" name="G3 (Bethesda)">
        <title>Improved Reference Genome for Cyclotella cryptica CCMP332, a Model for Cell Wall Morphogenesis, Salinity Adaptation, and Lipid Production in Diatoms (Bacillariophyta).</title>
        <authorList>
            <person name="Roberts W.R."/>
            <person name="Downey K.M."/>
            <person name="Ruck E.C."/>
            <person name="Traller J.C."/>
            <person name="Alverson A.J."/>
        </authorList>
    </citation>
    <scope>NUCLEOTIDE SEQUENCE [LARGE SCALE GENOMIC DNA]</scope>
    <source>
        <strain evidence="2 3">CCMP332</strain>
    </source>
</reference>
<dbReference type="Gene3D" id="3.30.1540.20">
    <property type="entry name" value="MutL, C-terminal domain, dimerisation subdomain"/>
    <property type="match status" value="1"/>
</dbReference>
<accession>A0ABD3PCG2</accession>
<dbReference type="SMART" id="SM00853">
    <property type="entry name" value="MutL_C"/>
    <property type="match status" value="1"/>
</dbReference>
<dbReference type="InterPro" id="IPR042120">
    <property type="entry name" value="MutL_C_dimsub"/>
</dbReference>
<evidence type="ECO:0000313" key="3">
    <source>
        <dbReference type="Proteomes" id="UP001516023"/>
    </source>
</evidence>
<sequence length="403" mass="44811">MNHINSKLSRSHCDSFPVHSTRIVTGEAVYAKCTPAWPSKDDEASQPIKPTASPFSETFFDEPIVTKASGSIVATKTQDVEFEDAFLDSPARIASREHFDQLDIDNDEETSMPMQWTRKRIRSNDTSISALMTEGRSSGGNYDRISLTKDMLATAEVIAQVEDKFIIIKTQGMLCVVDQHAADERVALEKLENALFNPDFHDAMRIEMTKKHLLVGDILKATSVMPAKRVSLTASQLKAVLQHRALLNKWHFTFKQPCIGAETILITGVPTICGRMTDVNDFLEFVDELKHSTGEQIKPECVKRILASQACRYAIMFGDKLSDTSAKRLISDLSECDFAFICAHGRPSVVALCNIPQGKLDDAERSPTTTRAVQKANGMLTHGSLTGPKRVIRRRVAFHRSVD</sequence>
<dbReference type="InterPro" id="IPR038973">
    <property type="entry name" value="MutL/Mlh/Pms-like"/>
</dbReference>
<dbReference type="SUPFAM" id="SSF118116">
    <property type="entry name" value="DNA mismatch repair protein MutL"/>
    <property type="match status" value="1"/>
</dbReference>
<gene>
    <name evidence="2" type="ORF">HJC23_007340</name>
</gene>
<dbReference type="AlphaFoldDB" id="A0ABD3PCG2"/>
<dbReference type="EMBL" id="JABMIG020000209">
    <property type="protein sequence ID" value="KAL3785784.1"/>
    <property type="molecule type" value="Genomic_DNA"/>
</dbReference>
<feature type="domain" description="MutL C-terminal dimerisation" evidence="1">
    <location>
        <begin position="157"/>
        <end position="321"/>
    </location>
</feature>
<proteinExistence type="predicted"/>
<dbReference type="InterPro" id="IPR037198">
    <property type="entry name" value="MutL_C_sf"/>
</dbReference>
<comment type="caution">
    <text evidence="2">The sequence shown here is derived from an EMBL/GenBank/DDBJ whole genome shotgun (WGS) entry which is preliminary data.</text>
</comment>
<dbReference type="InterPro" id="IPR014790">
    <property type="entry name" value="MutL_C"/>
</dbReference>
<dbReference type="Pfam" id="PF08676">
    <property type="entry name" value="MutL_C"/>
    <property type="match status" value="2"/>
</dbReference>
<dbReference type="InterPro" id="IPR042121">
    <property type="entry name" value="MutL_C_regsub"/>
</dbReference>
<name>A0ABD3PCG2_9STRA</name>